<gene>
    <name evidence="1" type="ORF">GCM10022423_10670</name>
</gene>
<evidence type="ECO:0000313" key="2">
    <source>
        <dbReference type="Proteomes" id="UP001500748"/>
    </source>
</evidence>
<accession>A0ABP7GBE7</accession>
<comment type="caution">
    <text evidence="1">The sequence shown here is derived from an EMBL/GenBank/DDBJ whole genome shotgun (WGS) entry which is preliminary data.</text>
</comment>
<evidence type="ECO:0000313" key="1">
    <source>
        <dbReference type="EMBL" id="GAA3761302.1"/>
    </source>
</evidence>
<sequence length="69" mass="8454">MKKKTKIVELIKKAKQLIPEEYQTNLPPLQLTQNIPEWRNYEYNIWNIGEKIRQIININKKLRNDKDIY</sequence>
<protein>
    <submittedName>
        <fullName evidence="1">Uncharacterized protein</fullName>
    </submittedName>
</protein>
<name>A0ABP7GBE7_9FLAO</name>
<reference evidence="2" key="1">
    <citation type="journal article" date="2019" name="Int. J. Syst. Evol. Microbiol.">
        <title>The Global Catalogue of Microorganisms (GCM) 10K type strain sequencing project: providing services to taxonomists for standard genome sequencing and annotation.</title>
        <authorList>
            <consortium name="The Broad Institute Genomics Platform"/>
            <consortium name="The Broad Institute Genome Sequencing Center for Infectious Disease"/>
            <person name="Wu L."/>
            <person name="Ma J."/>
        </authorList>
    </citation>
    <scope>NUCLEOTIDE SEQUENCE [LARGE SCALE GENOMIC DNA]</scope>
    <source>
        <strain evidence="2">JCM 17337</strain>
    </source>
</reference>
<dbReference type="EMBL" id="BAABDU010000003">
    <property type="protein sequence ID" value="GAA3761302.1"/>
    <property type="molecule type" value="Genomic_DNA"/>
</dbReference>
<dbReference type="Proteomes" id="UP001500748">
    <property type="component" value="Unassembled WGS sequence"/>
</dbReference>
<organism evidence="1 2">
    <name type="scientific">Flavobacterium ginsengiterrae</name>
    <dbReference type="NCBI Taxonomy" id="871695"/>
    <lineage>
        <taxon>Bacteria</taxon>
        <taxon>Pseudomonadati</taxon>
        <taxon>Bacteroidota</taxon>
        <taxon>Flavobacteriia</taxon>
        <taxon>Flavobacteriales</taxon>
        <taxon>Flavobacteriaceae</taxon>
        <taxon>Flavobacterium</taxon>
    </lineage>
</organism>
<keyword evidence="2" id="KW-1185">Reference proteome</keyword>
<dbReference type="RefSeq" id="WP_345141322.1">
    <property type="nucleotide sequence ID" value="NZ_BAABDU010000003.1"/>
</dbReference>
<proteinExistence type="predicted"/>